<reference evidence="2" key="1">
    <citation type="submission" date="2020-07" db="EMBL/GenBank/DDBJ databases">
        <title>The High-quality genome of the commercially important snow crab, Chionoecetes opilio.</title>
        <authorList>
            <person name="Jeong J.-H."/>
            <person name="Ryu S."/>
        </authorList>
    </citation>
    <scope>NUCLEOTIDE SEQUENCE</scope>
    <source>
        <strain evidence="2">MADBK_172401_WGS</strain>
        <tissue evidence="2">Digestive gland</tissue>
    </source>
</reference>
<protein>
    <submittedName>
        <fullName evidence="2">Uncharacterized protein</fullName>
    </submittedName>
</protein>
<keyword evidence="3" id="KW-1185">Reference proteome</keyword>
<dbReference type="EMBL" id="JACEEZ010023716">
    <property type="protein sequence ID" value="KAG0710943.1"/>
    <property type="molecule type" value="Genomic_DNA"/>
</dbReference>
<organism evidence="2 3">
    <name type="scientific">Chionoecetes opilio</name>
    <name type="common">Atlantic snow crab</name>
    <name type="synonym">Cancer opilio</name>
    <dbReference type="NCBI Taxonomy" id="41210"/>
    <lineage>
        <taxon>Eukaryota</taxon>
        <taxon>Metazoa</taxon>
        <taxon>Ecdysozoa</taxon>
        <taxon>Arthropoda</taxon>
        <taxon>Crustacea</taxon>
        <taxon>Multicrustacea</taxon>
        <taxon>Malacostraca</taxon>
        <taxon>Eumalacostraca</taxon>
        <taxon>Eucarida</taxon>
        <taxon>Decapoda</taxon>
        <taxon>Pleocyemata</taxon>
        <taxon>Brachyura</taxon>
        <taxon>Eubrachyura</taxon>
        <taxon>Majoidea</taxon>
        <taxon>Majidae</taxon>
        <taxon>Chionoecetes</taxon>
    </lineage>
</organism>
<sequence length="110" mass="11671">MQKADWHSGDPEEVRCGSVRLLASVQEQRVPPPGTPTMPGVGVANGDPRATSPTPAEDIRSSSSKVCVDAPSPPGLPRVSLEKFKSAVKHTTNPPRGRAPPSRRRTPTSL</sequence>
<feature type="region of interest" description="Disordered" evidence="1">
    <location>
        <begin position="26"/>
        <end position="110"/>
    </location>
</feature>
<dbReference type="AlphaFoldDB" id="A0A8J5BVD5"/>
<proteinExistence type="predicted"/>
<evidence type="ECO:0000256" key="1">
    <source>
        <dbReference type="SAM" id="MobiDB-lite"/>
    </source>
</evidence>
<evidence type="ECO:0000313" key="3">
    <source>
        <dbReference type="Proteomes" id="UP000770661"/>
    </source>
</evidence>
<comment type="caution">
    <text evidence="2">The sequence shown here is derived from an EMBL/GenBank/DDBJ whole genome shotgun (WGS) entry which is preliminary data.</text>
</comment>
<gene>
    <name evidence="2" type="ORF">GWK47_002400</name>
</gene>
<dbReference type="Proteomes" id="UP000770661">
    <property type="component" value="Unassembled WGS sequence"/>
</dbReference>
<feature type="compositionally biased region" description="Basic residues" evidence="1">
    <location>
        <begin position="101"/>
        <end position="110"/>
    </location>
</feature>
<name>A0A8J5BVD5_CHIOP</name>
<evidence type="ECO:0000313" key="2">
    <source>
        <dbReference type="EMBL" id="KAG0710943.1"/>
    </source>
</evidence>
<accession>A0A8J5BVD5</accession>